<comment type="function">
    <text evidence="8">Probably functions as a manganese efflux pump.</text>
</comment>
<feature type="transmembrane region" description="Helical" evidence="8">
    <location>
        <begin position="114"/>
        <end position="134"/>
    </location>
</feature>
<dbReference type="InterPro" id="IPR022929">
    <property type="entry name" value="Put_MntP"/>
</dbReference>
<keyword evidence="1 8" id="KW-0813">Transport</keyword>
<dbReference type="PANTHER" id="PTHR35529:SF1">
    <property type="entry name" value="MANGANESE EFFLUX PUMP MNTP-RELATED"/>
    <property type="match status" value="1"/>
</dbReference>
<feature type="transmembrane region" description="Helical" evidence="8">
    <location>
        <begin position="13"/>
        <end position="34"/>
    </location>
</feature>
<evidence type="ECO:0000256" key="1">
    <source>
        <dbReference type="ARBA" id="ARBA00022448"/>
    </source>
</evidence>
<accession>A0A921IRM1</accession>
<comment type="caution">
    <text evidence="9">The sequence shown here is derived from an EMBL/GenBank/DDBJ whole genome shotgun (WGS) entry which is preliminary data.</text>
</comment>
<feature type="transmembrane region" description="Helical" evidence="8">
    <location>
        <begin position="140"/>
        <end position="161"/>
    </location>
</feature>
<dbReference type="GO" id="GO:0005886">
    <property type="term" value="C:plasma membrane"/>
    <property type="evidence" value="ECO:0007669"/>
    <property type="project" value="UniProtKB-SubCell"/>
</dbReference>
<evidence type="ECO:0000256" key="3">
    <source>
        <dbReference type="ARBA" id="ARBA00022692"/>
    </source>
</evidence>
<dbReference type="Pfam" id="PF02659">
    <property type="entry name" value="Mntp"/>
    <property type="match status" value="1"/>
</dbReference>
<comment type="similarity">
    <text evidence="8">Belongs to the MntP (TC 9.B.29) family.</text>
</comment>
<keyword evidence="3 8" id="KW-0812">Transmembrane</keyword>
<sequence>MVDSFSAANLVEALVLGVALAMDAMAVTLSNSLCEPDMPRSKKFAMPVAFALFQMGMPIAGFFGGTLVAPLIEAYAGIVSLVILGFVGGKMVWEAVHEMREPESCSSSRLTWPTIGMEAIATSIDAFIVGVSFAASGKDIVLYGGAIGLTTFACCLAVLLIGRKLGEHFGARAQVVGGVVLILIGIKAFLG</sequence>
<dbReference type="AlphaFoldDB" id="A0A921IRM1"/>
<dbReference type="HAMAP" id="MF_01521">
    <property type="entry name" value="MntP_pump"/>
    <property type="match status" value="1"/>
</dbReference>
<reference evidence="9" key="2">
    <citation type="submission" date="2021-09" db="EMBL/GenBank/DDBJ databases">
        <authorList>
            <person name="Gilroy R."/>
        </authorList>
    </citation>
    <scope>NUCLEOTIDE SEQUENCE</scope>
    <source>
        <strain evidence="9">ChiGjej2B2-7701</strain>
    </source>
</reference>
<feature type="transmembrane region" description="Helical" evidence="8">
    <location>
        <begin position="74"/>
        <end position="93"/>
    </location>
</feature>
<evidence type="ECO:0000256" key="5">
    <source>
        <dbReference type="ARBA" id="ARBA00023065"/>
    </source>
</evidence>
<feature type="transmembrane region" description="Helical" evidence="8">
    <location>
        <begin position="46"/>
        <end position="68"/>
    </location>
</feature>
<reference evidence="9" key="1">
    <citation type="journal article" date="2021" name="PeerJ">
        <title>Extensive microbial diversity within the chicken gut microbiome revealed by metagenomics and culture.</title>
        <authorList>
            <person name="Gilroy R."/>
            <person name="Ravi A."/>
            <person name="Getino M."/>
            <person name="Pursley I."/>
            <person name="Horton D.L."/>
            <person name="Alikhan N.F."/>
            <person name="Baker D."/>
            <person name="Gharbi K."/>
            <person name="Hall N."/>
            <person name="Watson M."/>
            <person name="Adriaenssens E.M."/>
            <person name="Foster-Nyarko E."/>
            <person name="Jarju S."/>
            <person name="Secka A."/>
            <person name="Antonio M."/>
            <person name="Oren A."/>
            <person name="Chaudhuri R.R."/>
            <person name="La Ragione R."/>
            <person name="Hildebrand F."/>
            <person name="Pallen M.J."/>
        </authorList>
    </citation>
    <scope>NUCLEOTIDE SEQUENCE</scope>
    <source>
        <strain evidence="9">ChiGjej2B2-7701</strain>
    </source>
</reference>
<dbReference type="PANTHER" id="PTHR35529">
    <property type="entry name" value="MANGANESE EFFLUX PUMP MNTP-RELATED"/>
    <property type="match status" value="1"/>
</dbReference>
<keyword evidence="4 8" id="KW-1133">Transmembrane helix</keyword>
<organism evidence="9 10">
    <name type="scientific">Collinsella ihumii</name>
    <dbReference type="NCBI Taxonomy" id="1720204"/>
    <lineage>
        <taxon>Bacteria</taxon>
        <taxon>Bacillati</taxon>
        <taxon>Actinomycetota</taxon>
        <taxon>Coriobacteriia</taxon>
        <taxon>Coriobacteriales</taxon>
        <taxon>Coriobacteriaceae</taxon>
        <taxon>Collinsella</taxon>
    </lineage>
</organism>
<comment type="subcellular location">
    <subcellularLocation>
        <location evidence="8">Cell membrane</location>
        <topology evidence="8">Multi-pass membrane protein</topology>
    </subcellularLocation>
</comment>
<feature type="transmembrane region" description="Helical" evidence="8">
    <location>
        <begin position="173"/>
        <end position="190"/>
    </location>
</feature>
<evidence type="ECO:0000256" key="8">
    <source>
        <dbReference type="HAMAP-Rule" id="MF_01521"/>
    </source>
</evidence>
<gene>
    <name evidence="8" type="primary">mntP</name>
    <name evidence="9" type="ORF">K8U80_04885</name>
</gene>
<keyword evidence="7 8" id="KW-0464">Manganese</keyword>
<dbReference type="InterPro" id="IPR003810">
    <property type="entry name" value="Mntp/YtaF"/>
</dbReference>
<dbReference type="GO" id="GO:0005384">
    <property type="term" value="F:manganese ion transmembrane transporter activity"/>
    <property type="evidence" value="ECO:0007669"/>
    <property type="project" value="UniProtKB-UniRule"/>
</dbReference>
<evidence type="ECO:0000313" key="9">
    <source>
        <dbReference type="EMBL" id="HJG30713.1"/>
    </source>
</evidence>
<dbReference type="Proteomes" id="UP000746751">
    <property type="component" value="Unassembled WGS sequence"/>
</dbReference>
<dbReference type="EMBL" id="DYVF01000033">
    <property type="protein sequence ID" value="HJG30713.1"/>
    <property type="molecule type" value="Genomic_DNA"/>
</dbReference>
<evidence type="ECO:0000256" key="7">
    <source>
        <dbReference type="ARBA" id="ARBA00023211"/>
    </source>
</evidence>
<proteinExistence type="inferred from homology"/>
<keyword evidence="2 8" id="KW-1003">Cell membrane</keyword>
<evidence type="ECO:0000256" key="2">
    <source>
        <dbReference type="ARBA" id="ARBA00022475"/>
    </source>
</evidence>
<evidence type="ECO:0000313" key="10">
    <source>
        <dbReference type="Proteomes" id="UP000746751"/>
    </source>
</evidence>
<keyword evidence="6 8" id="KW-0472">Membrane</keyword>
<name>A0A921IRM1_9ACTN</name>
<evidence type="ECO:0000256" key="4">
    <source>
        <dbReference type="ARBA" id="ARBA00022989"/>
    </source>
</evidence>
<evidence type="ECO:0000256" key="6">
    <source>
        <dbReference type="ARBA" id="ARBA00023136"/>
    </source>
</evidence>
<protein>
    <recommendedName>
        <fullName evidence="8">Putative manganese efflux pump MntP</fullName>
    </recommendedName>
</protein>
<keyword evidence="5 8" id="KW-0406">Ion transport</keyword>